<dbReference type="RefSeq" id="WP_046229706.1">
    <property type="nucleotide sequence ID" value="NZ_FONN01000043.1"/>
</dbReference>
<dbReference type="Pfam" id="PF08666">
    <property type="entry name" value="SAF"/>
    <property type="match status" value="1"/>
</dbReference>
<evidence type="ECO:0000313" key="3">
    <source>
        <dbReference type="Proteomes" id="UP000183410"/>
    </source>
</evidence>
<organism evidence="2 3">
    <name type="scientific">Paenibacillus algorifonticola</name>
    <dbReference type="NCBI Taxonomy" id="684063"/>
    <lineage>
        <taxon>Bacteria</taxon>
        <taxon>Bacillati</taxon>
        <taxon>Bacillota</taxon>
        <taxon>Bacilli</taxon>
        <taxon>Bacillales</taxon>
        <taxon>Paenibacillaceae</taxon>
        <taxon>Paenibacillus</taxon>
    </lineage>
</organism>
<dbReference type="GO" id="GO:0016051">
    <property type="term" value="P:carbohydrate biosynthetic process"/>
    <property type="evidence" value="ECO:0007669"/>
    <property type="project" value="InterPro"/>
</dbReference>
<dbReference type="SUPFAM" id="SSF51269">
    <property type="entry name" value="AFP III-like domain"/>
    <property type="match status" value="1"/>
</dbReference>
<protein>
    <submittedName>
        <fullName evidence="2">N-acetylneuraminate synthase</fullName>
    </submittedName>
</protein>
<evidence type="ECO:0000313" key="2">
    <source>
        <dbReference type="EMBL" id="SFF46142.1"/>
    </source>
</evidence>
<dbReference type="InterPro" id="IPR051690">
    <property type="entry name" value="PseI-like"/>
</dbReference>
<dbReference type="InterPro" id="IPR057736">
    <property type="entry name" value="SAF_PseI/NeuA/NeuB"/>
</dbReference>
<dbReference type="Proteomes" id="UP000183410">
    <property type="component" value="Unassembled WGS sequence"/>
</dbReference>
<dbReference type="InterPro" id="IPR020007">
    <property type="entry name" value="NeuB/NeuA"/>
</dbReference>
<keyword evidence="3" id="KW-1185">Reference proteome</keyword>
<reference evidence="3" key="1">
    <citation type="submission" date="2016-10" db="EMBL/GenBank/DDBJ databases">
        <authorList>
            <person name="Varghese N."/>
            <person name="Submissions S."/>
        </authorList>
    </citation>
    <scope>NUCLEOTIDE SEQUENCE [LARGE SCALE GENOMIC DNA]</scope>
    <source>
        <strain evidence="3">CGMCC 1.10223</strain>
    </source>
</reference>
<dbReference type="InterPro" id="IPR013132">
    <property type="entry name" value="PseI/NeuA/B-like_N"/>
</dbReference>
<dbReference type="InterPro" id="IPR013974">
    <property type="entry name" value="SAF"/>
</dbReference>
<dbReference type="InterPro" id="IPR006190">
    <property type="entry name" value="SAF_AFP_Neu5Ac"/>
</dbReference>
<feature type="domain" description="AFP-like" evidence="1">
    <location>
        <begin position="305"/>
        <end position="356"/>
    </location>
</feature>
<evidence type="ECO:0000259" key="1">
    <source>
        <dbReference type="PROSITE" id="PS50844"/>
    </source>
</evidence>
<dbReference type="CDD" id="cd11615">
    <property type="entry name" value="SAF_NeuB_like"/>
    <property type="match status" value="1"/>
</dbReference>
<dbReference type="InterPro" id="IPR013785">
    <property type="entry name" value="Aldolase_TIM"/>
</dbReference>
<accession>A0A1I2IUN3</accession>
<dbReference type="Gene3D" id="3.90.1210.10">
    <property type="entry name" value="Antifreeze-like/N-acetylneuraminic acid synthase C-terminal domain"/>
    <property type="match status" value="1"/>
</dbReference>
<proteinExistence type="predicted"/>
<dbReference type="PANTHER" id="PTHR42966:SF1">
    <property type="entry name" value="SIALIC ACID SYNTHASE"/>
    <property type="match status" value="1"/>
</dbReference>
<dbReference type="EMBL" id="FONN01000043">
    <property type="protein sequence ID" value="SFF46142.1"/>
    <property type="molecule type" value="Genomic_DNA"/>
</dbReference>
<name>A0A1I2IUN3_9BACL</name>
<sequence>MKVFIIAEAGVNHNGSLDLAKQLVHAAANAGADAVKFQTFQASQLVSKHASKADYQKKTTASDESQLEMISKLELSAEDHEELQNECDNAGIAFMSTPFDFPSLTLLTEKMNLSILKISSGDLTNLPLLYKAGKSGRDIILSTGISTLGDIEEALGVLAHAYLSMTEPPTEAAFRAAYFSDAGQAVLKQKVSLLHCTTDYPASYEDVHLNKMLTLRQAFGLKTGYSDHTIGNEVSVAAVALGAQIIEKHFTLDKQMEGPDHQASMNPSELVSLVKQIRNVEQAMGISSKIPAVSELRNAAPARKSIVAAVPIKKGEILQEFHLTLKRPGTGISPSKYWSILGKAAAEDYETDDLIE</sequence>
<dbReference type="NCBIfam" id="TIGR03569">
    <property type="entry name" value="NeuB_NnaB"/>
    <property type="match status" value="1"/>
</dbReference>
<dbReference type="AlphaFoldDB" id="A0A1I2IUN3"/>
<dbReference type="Gene3D" id="3.20.20.70">
    <property type="entry name" value="Aldolase class I"/>
    <property type="match status" value="1"/>
</dbReference>
<dbReference type="SUPFAM" id="SSF51569">
    <property type="entry name" value="Aldolase"/>
    <property type="match status" value="1"/>
</dbReference>
<dbReference type="PROSITE" id="PS50844">
    <property type="entry name" value="AFP_LIKE"/>
    <property type="match status" value="1"/>
</dbReference>
<dbReference type="PANTHER" id="PTHR42966">
    <property type="entry name" value="N-ACETYLNEURAMINATE SYNTHASE"/>
    <property type="match status" value="1"/>
</dbReference>
<dbReference type="Pfam" id="PF03102">
    <property type="entry name" value="NeuB"/>
    <property type="match status" value="1"/>
</dbReference>
<dbReference type="InterPro" id="IPR036732">
    <property type="entry name" value="AFP_Neu5c_C_sf"/>
</dbReference>
<dbReference type="OrthoDB" id="9814210at2"/>
<gene>
    <name evidence="2" type="ORF">SAMN04487969_14321</name>
</gene>
<dbReference type="GO" id="GO:0047444">
    <property type="term" value="F:N-acylneuraminate-9-phosphate synthase activity"/>
    <property type="evidence" value="ECO:0007669"/>
    <property type="project" value="TreeGrafter"/>
</dbReference>